<dbReference type="InterPro" id="IPR008972">
    <property type="entry name" value="Cupredoxin"/>
</dbReference>
<dbReference type="InterPro" id="IPR034205">
    <property type="entry name" value="N2OR_C"/>
</dbReference>
<feature type="domain" description="Cytochrome oxidase subunit II copper A binding" evidence="5">
    <location>
        <begin position="545"/>
        <end position="651"/>
    </location>
</feature>
<dbReference type="InterPro" id="IPR011045">
    <property type="entry name" value="N2O_reductase_N"/>
</dbReference>
<evidence type="ECO:0000256" key="2">
    <source>
        <dbReference type="ARBA" id="ARBA00022723"/>
    </source>
</evidence>
<comment type="subcellular location">
    <subcellularLocation>
        <location evidence="1">Periplasm</location>
    </subcellularLocation>
</comment>
<protein>
    <submittedName>
        <fullName evidence="6">Sec-dependent nitrous-oxide reductase</fullName>
    </submittedName>
</protein>
<dbReference type="NCBIfam" id="TIGR04246">
    <property type="entry name" value="nitrous_NosZ_Gp"/>
    <property type="match status" value="1"/>
</dbReference>
<accession>A0A2W5TWL4</accession>
<dbReference type="AlphaFoldDB" id="A0A2W5TWL4"/>
<dbReference type="Proteomes" id="UP000249061">
    <property type="component" value="Unassembled WGS sequence"/>
</dbReference>
<keyword evidence="3" id="KW-0574">Periplasm</keyword>
<dbReference type="EMBL" id="QFQP01000002">
    <property type="protein sequence ID" value="PZR17693.1"/>
    <property type="molecule type" value="Genomic_DNA"/>
</dbReference>
<dbReference type="SUPFAM" id="SSF49503">
    <property type="entry name" value="Cupredoxins"/>
    <property type="match status" value="1"/>
</dbReference>
<dbReference type="GO" id="GO:0005507">
    <property type="term" value="F:copper ion binding"/>
    <property type="evidence" value="ECO:0007669"/>
    <property type="project" value="InterPro"/>
</dbReference>
<keyword evidence="2" id="KW-0479">Metal-binding</keyword>
<dbReference type="GO" id="GO:0016020">
    <property type="term" value="C:membrane"/>
    <property type="evidence" value="ECO:0007669"/>
    <property type="project" value="InterPro"/>
</dbReference>
<dbReference type="InterPro" id="IPR051403">
    <property type="entry name" value="NosZ/Cyto_c_oxidase_sub2"/>
</dbReference>
<dbReference type="InterPro" id="IPR015943">
    <property type="entry name" value="WD40/YVTN_repeat-like_dom_sf"/>
</dbReference>
<dbReference type="Pfam" id="PF00116">
    <property type="entry name" value="COX2"/>
    <property type="match status" value="1"/>
</dbReference>
<reference evidence="6 7" key="1">
    <citation type="submission" date="2017-08" db="EMBL/GenBank/DDBJ databases">
        <title>Infants hospitalized years apart are colonized by the same room-sourced microbial strains.</title>
        <authorList>
            <person name="Brooks B."/>
            <person name="Olm M.R."/>
            <person name="Firek B.A."/>
            <person name="Baker R."/>
            <person name="Thomas B.C."/>
            <person name="Morowitz M.J."/>
            <person name="Banfield J.F."/>
        </authorList>
    </citation>
    <scope>NUCLEOTIDE SEQUENCE [LARGE SCALE GENOMIC DNA]</scope>
    <source>
        <strain evidence="6">S2_003_000_R2_14</strain>
    </source>
</reference>
<evidence type="ECO:0000256" key="1">
    <source>
        <dbReference type="ARBA" id="ARBA00004418"/>
    </source>
</evidence>
<dbReference type="PROSITE" id="PS50857">
    <property type="entry name" value="COX2_CUA"/>
    <property type="match status" value="1"/>
</dbReference>
<dbReference type="CDD" id="cd04223">
    <property type="entry name" value="N2OR_C"/>
    <property type="match status" value="1"/>
</dbReference>
<sequence>MAGLLAAGALGLGAYGCSKGSGGSATPAAQASGGLKQIMQDRQLSEADVEAALLTYKPTGKKDDYVIFASGGQSGQVLVIGVPSMRLLKVVAVFTPEPWQGYGYGGLSDAVLKGGQQYPGTTLSWADVHHPNLSESKGDYDGRFLFVNDKANARVAVVDLADFQTKQIVANKLVASDHGGAFVTPDTEYVIETSQYPAPLGREYAPLSEYKTKYRGLAMFWKFDKSKGRIIESESFGIELPPYTQDLADSGKLVSDGYIFINSFNTEMATGGILEGNPPVESGASQNDTDLLHVINWKKAEALVKAGRAKDIKGVKVLPLDVSASEKVMALIPEPKSPHGVDVTPDGQDIVVGGKLDTHATVYRFEKIKALMDTGTPERTDDYGLPIFPLKDAIRGQVEIGLGPLHTVYDGKGFAYTSVFIESTVAKWDVAQLKVVEKLPVHYNIGHILSAEGDTVSPDGNYVVAMNKMSIDRFANIGPLYPQNFQLIGIDSPKMKLLADMPIGLGEPHYAQMIKADKLKPMKVYPMGTNPYTDEKDEFAVTPGKERIERDGKNVHVYMTAIRSHFTPDRVEVEEGDTVHLHLTSVEQAEDQVHGFTIDMYNVNLSLEPGKHENVTFVADKAGAFPMYCTEFCSALHLEMMGYFMVKPKAK</sequence>
<dbReference type="InterPro" id="IPR041114">
    <property type="entry name" value="Nos_propeller"/>
</dbReference>
<dbReference type="PANTHER" id="PTHR42838">
    <property type="entry name" value="CYTOCHROME C OXIDASE SUBUNIT II"/>
    <property type="match status" value="1"/>
</dbReference>
<dbReference type="Gene3D" id="2.60.40.420">
    <property type="entry name" value="Cupredoxins - blue copper proteins"/>
    <property type="match status" value="1"/>
</dbReference>
<evidence type="ECO:0000313" key="7">
    <source>
        <dbReference type="Proteomes" id="UP000249061"/>
    </source>
</evidence>
<dbReference type="InterPro" id="IPR026468">
    <property type="entry name" value="Nitrous_oxide_Rdtase_Sec-dep"/>
</dbReference>
<gene>
    <name evidence="6" type="primary">nosZ</name>
    <name evidence="6" type="ORF">DI536_02900</name>
</gene>
<dbReference type="PANTHER" id="PTHR42838:SF2">
    <property type="entry name" value="NITROUS-OXIDE REDUCTASE"/>
    <property type="match status" value="1"/>
</dbReference>
<evidence type="ECO:0000256" key="3">
    <source>
        <dbReference type="ARBA" id="ARBA00022764"/>
    </source>
</evidence>
<dbReference type="GO" id="GO:0042597">
    <property type="term" value="C:periplasmic space"/>
    <property type="evidence" value="ECO:0007669"/>
    <property type="project" value="UniProtKB-SubCell"/>
</dbReference>
<name>A0A2W5TWL4_9BACT</name>
<evidence type="ECO:0000259" key="5">
    <source>
        <dbReference type="PROSITE" id="PS50857"/>
    </source>
</evidence>
<dbReference type="GO" id="GO:0004129">
    <property type="term" value="F:cytochrome-c oxidase activity"/>
    <property type="evidence" value="ECO:0007669"/>
    <property type="project" value="InterPro"/>
</dbReference>
<evidence type="ECO:0000313" key="6">
    <source>
        <dbReference type="EMBL" id="PZR17693.1"/>
    </source>
</evidence>
<dbReference type="InterPro" id="IPR002429">
    <property type="entry name" value="CcO_II-like_C"/>
</dbReference>
<keyword evidence="4" id="KW-0186">Copper</keyword>
<proteinExistence type="predicted"/>
<dbReference type="Gene3D" id="2.130.10.10">
    <property type="entry name" value="YVTN repeat-like/Quinoprotein amine dehydrogenase"/>
    <property type="match status" value="1"/>
</dbReference>
<dbReference type="Pfam" id="PF18764">
    <property type="entry name" value="nos_propeller"/>
    <property type="match status" value="1"/>
</dbReference>
<organism evidence="6 7">
    <name type="scientific">Archangium gephyra</name>
    <dbReference type="NCBI Taxonomy" id="48"/>
    <lineage>
        <taxon>Bacteria</taxon>
        <taxon>Pseudomonadati</taxon>
        <taxon>Myxococcota</taxon>
        <taxon>Myxococcia</taxon>
        <taxon>Myxococcales</taxon>
        <taxon>Cystobacterineae</taxon>
        <taxon>Archangiaceae</taxon>
        <taxon>Archangium</taxon>
    </lineage>
</organism>
<comment type="caution">
    <text evidence="6">The sequence shown here is derived from an EMBL/GenBank/DDBJ whole genome shotgun (WGS) entry which is preliminary data.</text>
</comment>
<evidence type="ECO:0000256" key="4">
    <source>
        <dbReference type="ARBA" id="ARBA00023008"/>
    </source>
</evidence>
<dbReference type="SUPFAM" id="SSF50974">
    <property type="entry name" value="Nitrous oxide reductase, N-terminal domain"/>
    <property type="match status" value="1"/>
</dbReference>